<feature type="region of interest" description="Disordered" evidence="1">
    <location>
        <begin position="276"/>
        <end position="313"/>
    </location>
</feature>
<accession>A0A918AHK1</accession>
<sequence>MSFRATARRAAVIAAAAVIPLALPAAAFAQEAGQPAEEGTGTVSGVVWHDLNGNGLREAGEPPIADQVMLLGDRAFQARTDSEGRYTIRNVPPSFNVVYSADRLGFRQVWSRKAAGGSVFDPATGISDEFQIKAGQHLEGFDSGFVTAEFDSHPTEISIAGAPGKEVYEVGDVLDVIGGATFEGKGYSQFFATMTLPDGLRKLERLGTMRPFMAEDEPNEVTGWFADRREPGKVETIGARVIVEKPMTAAQVRLAMPTGGDPDPSNNVMTATLTAVAKPGTPTSTTAPTSTAPTGTTAPTTGTTTAPASTTTTTTQAAVVPVAHKTDQKIAQDGQPLASTGASVLGLLGLGGSLLAGGGAALWGARRAKS</sequence>
<dbReference type="RefSeq" id="WP_189221415.1">
    <property type="nucleotide sequence ID" value="NZ_BMRG01000001.1"/>
</dbReference>
<feature type="signal peptide" evidence="3">
    <location>
        <begin position="1"/>
        <end position="29"/>
    </location>
</feature>
<dbReference type="SUPFAM" id="SSF117074">
    <property type="entry name" value="Hypothetical protein PA1324"/>
    <property type="match status" value="1"/>
</dbReference>
<feature type="chain" id="PRO_5037410060" description="SdrD B-like protein" evidence="3">
    <location>
        <begin position="30"/>
        <end position="370"/>
    </location>
</feature>
<feature type="transmembrane region" description="Helical" evidence="2">
    <location>
        <begin position="344"/>
        <end position="365"/>
    </location>
</feature>
<gene>
    <name evidence="4" type="ORF">GCM10010185_05600</name>
</gene>
<protein>
    <recommendedName>
        <fullName evidence="6">SdrD B-like protein</fullName>
    </recommendedName>
</protein>
<evidence type="ECO:0000313" key="4">
    <source>
        <dbReference type="EMBL" id="GGP37148.1"/>
    </source>
</evidence>
<keyword evidence="2" id="KW-1133">Transmembrane helix</keyword>
<dbReference type="EMBL" id="BMRG01000001">
    <property type="protein sequence ID" value="GGP37148.1"/>
    <property type="molecule type" value="Genomic_DNA"/>
</dbReference>
<reference evidence="4" key="2">
    <citation type="submission" date="2020-09" db="EMBL/GenBank/DDBJ databases">
        <authorList>
            <person name="Sun Q."/>
            <person name="Ohkuma M."/>
        </authorList>
    </citation>
    <scope>NUCLEOTIDE SEQUENCE</scope>
    <source>
        <strain evidence="4">JCM 3313</strain>
    </source>
</reference>
<keyword evidence="2" id="KW-0812">Transmembrane</keyword>
<proteinExistence type="predicted"/>
<dbReference type="Proteomes" id="UP000639606">
    <property type="component" value="Unassembled WGS sequence"/>
</dbReference>
<name>A0A918AHK1_9PSEU</name>
<dbReference type="InterPro" id="IPR013783">
    <property type="entry name" value="Ig-like_fold"/>
</dbReference>
<reference evidence="4" key="1">
    <citation type="journal article" date="2014" name="Int. J. Syst. Evol. Microbiol.">
        <title>Complete genome sequence of Corynebacterium casei LMG S-19264T (=DSM 44701T), isolated from a smear-ripened cheese.</title>
        <authorList>
            <consortium name="US DOE Joint Genome Institute (JGI-PGF)"/>
            <person name="Walter F."/>
            <person name="Albersmeier A."/>
            <person name="Kalinowski J."/>
            <person name="Ruckert C."/>
        </authorList>
    </citation>
    <scope>NUCLEOTIDE SEQUENCE</scope>
    <source>
        <strain evidence="4">JCM 3313</strain>
    </source>
</reference>
<evidence type="ECO:0000256" key="2">
    <source>
        <dbReference type="SAM" id="Phobius"/>
    </source>
</evidence>
<evidence type="ECO:0000256" key="3">
    <source>
        <dbReference type="SAM" id="SignalP"/>
    </source>
</evidence>
<dbReference type="Gene3D" id="2.60.40.10">
    <property type="entry name" value="Immunoglobulins"/>
    <property type="match status" value="1"/>
</dbReference>
<evidence type="ECO:0000256" key="1">
    <source>
        <dbReference type="SAM" id="MobiDB-lite"/>
    </source>
</evidence>
<feature type="compositionally biased region" description="Low complexity" evidence="1">
    <location>
        <begin position="279"/>
        <end position="313"/>
    </location>
</feature>
<dbReference type="AlphaFoldDB" id="A0A918AHK1"/>
<evidence type="ECO:0008006" key="6">
    <source>
        <dbReference type="Google" id="ProtNLM"/>
    </source>
</evidence>
<keyword evidence="3" id="KW-0732">Signal</keyword>
<keyword evidence="2" id="KW-0472">Membrane</keyword>
<keyword evidence="5" id="KW-1185">Reference proteome</keyword>
<evidence type="ECO:0000313" key="5">
    <source>
        <dbReference type="Proteomes" id="UP000639606"/>
    </source>
</evidence>
<organism evidence="4 5">
    <name type="scientific">Saccharothrix coeruleofusca</name>
    <dbReference type="NCBI Taxonomy" id="33919"/>
    <lineage>
        <taxon>Bacteria</taxon>
        <taxon>Bacillati</taxon>
        <taxon>Actinomycetota</taxon>
        <taxon>Actinomycetes</taxon>
        <taxon>Pseudonocardiales</taxon>
        <taxon>Pseudonocardiaceae</taxon>
        <taxon>Saccharothrix</taxon>
    </lineage>
</organism>
<comment type="caution">
    <text evidence="4">The sequence shown here is derived from an EMBL/GenBank/DDBJ whole genome shotgun (WGS) entry which is preliminary data.</text>
</comment>
<dbReference type="GO" id="GO:0005975">
    <property type="term" value="P:carbohydrate metabolic process"/>
    <property type="evidence" value="ECO:0007669"/>
    <property type="project" value="UniProtKB-ARBA"/>
</dbReference>